<gene>
    <name evidence="1" type="ORF">HLPCO_001282</name>
</gene>
<dbReference type="Proteomes" id="UP000005707">
    <property type="component" value="Unassembled WGS sequence"/>
</dbReference>
<dbReference type="InParanoid" id="U2DXC4"/>
<name>U2DXC4_9MOLU</name>
<evidence type="ECO:0000313" key="1">
    <source>
        <dbReference type="EMBL" id="ERJ12942.1"/>
    </source>
</evidence>
<comment type="caution">
    <text evidence="1">The sequence shown here is derived from an EMBL/GenBank/DDBJ whole genome shotgun (WGS) entry which is preliminary data.</text>
</comment>
<reference evidence="1 2" key="1">
    <citation type="journal article" date="2011" name="J. Bacteriol.">
        <title>Genome sequence of Haloplasma contractile, an unusual contractile bacterium from a deep-sea anoxic brine lake.</title>
        <authorList>
            <person name="Antunes A."/>
            <person name="Alam I."/>
            <person name="El Dorry H."/>
            <person name="Siam R."/>
            <person name="Robertson A."/>
            <person name="Bajic V.B."/>
            <person name="Stingl U."/>
        </authorList>
    </citation>
    <scope>NUCLEOTIDE SEQUENCE [LARGE SCALE GENOMIC DNA]</scope>
    <source>
        <strain evidence="1 2">SSD-17B</strain>
    </source>
</reference>
<dbReference type="RefSeq" id="WP_021031050.1">
    <property type="nucleotide sequence ID" value="NZ_AFNU02000003.1"/>
</dbReference>
<reference evidence="1 2" key="2">
    <citation type="journal article" date="2013" name="PLoS ONE">
        <title>INDIGO - INtegrated Data Warehouse of MIcrobial GenOmes with Examples from the Red Sea Extremophiles.</title>
        <authorList>
            <person name="Alam I."/>
            <person name="Antunes A."/>
            <person name="Kamau A.A."/>
            <person name="Ba Alawi W."/>
            <person name="Kalkatawi M."/>
            <person name="Stingl U."/>
            <person name="Bajic V.B."/>
        </authorList>
    </citation>
    <scope>NUCLEOTIDE SEQUENCE [LARGE SCALE GENOMIC DNA]</scope>
    <source>
        <strain evidence="1 2">SSD-17B</strain>
    </source>
</reference>
<proteinExistence type="predicted"/>
<organism evidence="1 2">
    <name type="scientific">Haloplasma contractile SSD-17B</name>
    <dbReference type="NCBI Taxonomy" id="1033810"/>
    <lineage>
        <taxon>Bacteria</taxon>
        <taxon>Bacillati</taxon>
        <taxon>Mycoplasmatota</taxon>
        <taxon>Mollicutes</taxon>
        <taxon>Haloplasmatales</taxon>
        <taxon>Haloplasmataceae</taxon>
        <taxon>Haloplasma</taxon>
    </lineage>
</organism>
<evidence type="ECO:0000313" key="2">
    <source>
        <dbReference type="Proteomes" id="UP000005707"/>
    </source>
</evidence>
<dbReference type="AlphaFoldDB" id="U2DXC4"/>
<sequence>MREEMDFGSNYFKPEDFKYTFTCSSTGEVIFRCNKQSFIEVLRDILHIKLEDFRRFYLKLYNVEIKMKGDQPLFIRGIKESQDITDLISYNEIVEAFRSYQTKYEIEVN</sequence>
<dbReference type="OrthoDB" id="9805828at2"/>
<accession>U2DXC4</accession>
<keyword evidence="2" id="KW-1185">Reference proteome</keyword>
<protein>
    <submittedName>
        <fullName evidence="1">Uncharacterized protein</fullName>
    </submittedName>
</protein>
<dbReference type="EMBL" id="AFNU02000003">
    <property type="protein sequence ID" value="ERJ12942.1"/>
    <property type="molecule type" value="Genomic_DNA"/>
</dbReference>